<comment type="caution">
    <text evidence="1">The sequence shown here is derived from an EMBL/GenBank/DDBJ whole genome shotgun (WGS) entry which is preliminary data.</text>
</comment>
<sequence>MMELDPDFTVSLWFLWRILKERNAICFSGSKLSALQVVQVWDLGASFLPANRGGMRIPRPTHILKWCLPFSGGSTPTWLMPCIVNEKQQLVINLLSDVYLGRKIFKHLPVET</sequence>
<dbReference type="Proteomes" id="UP000823674">
    <property type="component" value="Chromosome A05"/>
</dbReference>
<keyword evidence="2" id="KW-1185">Reference proteome</keyword>
<name>A0ABQ7MG08_BRACM</name>
<reference evidence="1 2" key="1">
    <citation type="submission" date="2021-03" db="EMBL/GenBank/DDBJ databases">
        <authorList>
            <person name="King G.J."/>
            <person name="Bancroft I."/>
            <person name="Baten A."/>
            <person name="Bloomfield J."/>
            <person name="Borpatragohain P."/>
            <person name="He Z."/>
            <person name="Irish N."/>
            <person name="Irwin J."/>
            <person name="Liu K."/>
            <person name="Mauleon R.P."/>
            <person name="Moore J."/>
            <person name="Morris R."/>
            <person name="Ostergaard L."/>
            <person name="Wang B."/>
            <person name="Wells R."/>
        </authorList>
    </citation>
    <scope>NUCLEOTIDE SEQUENCE [LARGE SCALE GENOMIC DNA]</scope>
    <source>
        <strain evidence="1">R-o-18</strain>
        <tissue evidence="1">Leaf</tissue>
    </source>
</reference>
<dbReference type="EMBL" id="JADBGQ010000005">
    <property type="protein sequence ID" value="KAG5396456.1"/>
    <property type="molecule type" value="Genomic_DNA"/>
</dbReference>
<protein>
    <submittedName>
        <fullName evidence="1">Uncharacterized protein</fullName>
    </submittedName>
</protein>
<accession>A0ABQ7MG08</accession>
<evidence type="ECO:0000313" key="2">
    <source>
        <dbReference type="Proteomes" id="UP000823674"/>
    </source>
</evidence>
<gene>
    <name evidence="1" type="primary">A05g501660.1_BraROA</name>
    <name evidence="1" type="ORF">IGI04_018270</name>
</gene>
<proteinExistence type="predicted"/>
<organism evidence="1 2">
    <name type="scientific">Brassica rapa subsp. trilocularis</name>
    <dbReference type="NCBI Taxonomy" id="1813537"/>
    <lineage>
        <taxon>Eukaryota</taxon>
        <taxon>Viridiplantae</taxon>
        <taxon>Streptophyta</taxon>
        <taxon>Embryophyta</taxon>
        <taxon>Tracheophyta</taxon>
        <taxon>Spermatophyta</taxon>
        <taxon>Magnoliopsida</taxon>
        <taxon>eudicotyledons</taxon>
        <taxon>Gunneridae</taxon>
        <taxon>Pentapetalae</taxon>
        <taxon>rosids</taxon>
        <taxon>malvids</taxon>
        <taxon>Brassicales</taxon>
        <taxon>Brassicaceae</taxon>
        <taxon>Brassiceae</taxon>
        <taxon>Brassica</taxon>
    </lineage>
</organism>
<evidence type="ECO:0000313" key="1">
    <source>
        <dbReference type="EMBL" id="KAG5396456.1"/>
    </source>
</evidence>